<keyword evidence="3" id="KW-1185">Reference proteome</keyword>
<gene>
    <name evidence="2" type="ORF">AG1IA_07373</name>
</gene>
<evidence type="ECO:0000313" key="2">
    <source>
        <dbReference type="EMBL" id="ELU38605.1"/>
    </source>
</evidence>
<dbReference type="OrthoDB" id="10004862at2759"/>
<protein>
    <recommendedName>
        <fullName evidence="4">Oxidoreductase AflY</fullName>
    </recommendedName>
</protein>
<dbReference type="GO" id="GO:0016491">
    <property type="term" value="F:oxidoreductase activity"/>
    <property type="evidence" value="ECO:0007669"/>
    <property type="project" value="UniProtKB-KW"/>
</dbReference>
<dbReference type="EMBL" id="AFRT01002118">
    <property type="protein sequence ID" value="ELU38605.1"/>
    <property type="molecule type" value="Genomic_DNA"/>
</dbReference>
<keyword evidence="1" id="KW-0560">Oxidoreductase</keyword>
<evidence type="ECO:0000313" key="3">
    <source>
        <dbReference type="Proteomes" id="UP000011668"/>
    </source>
</evidence>
<evidence type="ECO:0000256" key="1">
    <source>
        <dbReference type="ARBA" id="ARBA00023002"/>
    </source>
</evidence>
<dbReference type="STRING" id="983506.L8WKZ5"/>
<dbReference type="AlphaFoldDB" id="L8WKZ5"/>
<proteinExistence type="predicted"/>
<reference evidence="2 3" key="1">
    <citation type="journal article" date="2013" name="Nat. Commun.">
        <title>The evolution and pathogenic mechanisms of the rice sheath blight pathogen.</title>
        <authorList>
            <person name="Zheng A."/>
            <person name="Lin R."/>
            <person name="Xu L."/>
            <person name="Qin P."/>
            <person name="Tang C."/>
            <person name="Ai P."/>
            <person name="Zhang D."/>
            <person name="Liu Y."/>
            <person name="Sun Z."/>
            <person name="Feng H."/>
            <person name="Wang Y."/>
            <person name="Chen Y."/>
            <person name="Liang X."/>
            <person name="Fu R."/>
            <person name="Li Q."/>
            <person name="Zhang J."/>
            <person name="Yu X."/>
            <person name="Xie Z."/>
            <person name="Ding L."/>
            <person name="Guan P."/>
            <person name="Tang J."/>
            <person name="Liang Y."/>
            <person name="Wang S."/>
            <person name="Deng Q."/>
            <person name="Li S."/>
            <person name="Zhu J."/>
            <person name="Wang L."/>
            <person name="Liu H."/>
            <person name="Li P."/>
        </authorList>
    </citation>
    <scope>NUCLEOTIDE SEQUENCE [LARGE SCALE GENOMIC DNA]</scope>
    <source>
        <strain evidence="3">AG-1 IA</strain>
    </source>
</reference>
<evidence type="ECO:0008006" key="4">
    <source>
        <dbReference type="Google" id="ProtNLM"/>
    </source>
</evidence>
<dbReference type="PANTHER" id="PTHR35870:SF1">
    <property type="entry name" value="PROTEIN, PUTATIVE (AFU_ORTHOLOGUE AFUA_5G03330)-RELATED"/>
    <property type="match status" value="1"/>
</dbReference>
<name>L8WKZ5_THACA</name>
<dbReference type="Pfam" id="PF14027">
    <property type="entry name" value="Questin_oxidase"/>
    <property type="match status" value="1"/>
</dbReference>
<comment type="caution">
    <text evidence="2">The sequence shown here is derived from an EMBL/GenBank/DDBJ whole genome shotgun (WGS) entry which is preliminary data.</text>
</comment>
<sequence length="434" mass="48643">MTDPPCRVAGLKVLKADVLTLKLRCDPQKTFCAKTIKEGSAPVSGSSNDSDADTRVVPPYVYANWGSRDVRYPHIYHRATCPAWGIIHIVASVRGTTSLPSARSFSIFPVFRFGVRSKNRTMTTPDFDDSLVERLFPAPTFASAFTSPSAPTPNAGVTPESTATLRRLLIENHKRFHIFFNDRVRFHNHISHHLFAAYGIGAPGHVLQAAFDEHVGYQRLSYKSPGPITHENWKNHLEEIQKHGLSQTFEKFIFSHEANWAKDEARMLDRFMSGLLHPLIHFGHAAEFGVEGMAVEGLAQAAVNRVDHENFYDACYFNSSNSDGGYTSSLTPPLSSISSNTKPQHTHAFTILERILKDGRLAVGKACAQDSQDQITDILNNEGKVIQEYASMWKTSEDEKEIQERVEELAWLVALMFGIGGWKNDRQFKADFYL</sequence>
<dbReference type="InterPro" id="IPR025337">
    <property type="entry name" value="Questin_oxidase-like"/>
</dbReference>
<dbReference type="HOGENOM" id="CLU_631896_0_0_1"/>
<accession>L8WKZ5</accession>
<dbReference type="Proteomes" id="UP000011668">
    <property type="component" value="Unassembled WGS sequence"/>
</dbReference>
<dbReference type="PANTHER" id="PTHR35870">
    <property type="entry name" value="PROTEIN, PUTATIVE (AFU_ORTHOLOGUE AFUA_5G03330)-RELATED"/>
    <property type="match status" value="1"/>
</dbReference>
<organism evidence="2 3">
    <name type="scientific">Thanatephorus cucumeris (strain AG1-IA)</name>
    <name type="common">Rice sheath blight fungus</name>
    <name type="synonym">Rhizoctonia solani</name>
    <dbReference type="NCBI Taxonomy" id="983506"/>
    <lineage>
        <taxon>Eukaryota</taxon>
        <taxon>Fungi</taxon>
        <taxon>Dikarya</taxon>
        <taxon>Basidiomycota</taxon>
        <taxon>Agaricomycotina</taxon>
        <taxon>Agaricomycetes</taxon>
        <taxon>Cantharellales</taxon>
        <taxon>Ceratobasidiaceae</taxon>
        <taxon>Rhizoctonia</taxon>
        <taxon>Rhizoctonia solani AG-1</taxon>
    </lineage>
</organism>